<dbReference type="Proteomes" id="UP000265520">
    <property type="component" value="Unassembled WGS sequence"/>
</dbReference>
<evidence type="ECO:0000313" key="3">
    <source>
        <dbReference type="Proteomes" id="UP000265520"/>
    </source>
</evidence>
<feature type="region of interest" description="Disordered" evidence="1">
    <location>
        <begin position="38"/>
        <end position="65"/>
    </location>
</feature>
<name>A0A392SD07_9FABA</name>
<feature type="non-terminal residue" evidence="2">
    <location>
        <position position="1"/>
    </location>
</feature>
<reference evidence="2 3" key="1">
    <citation type="journal article" date="2018" name="Front. Plant Sci.">
        <title>Red Clover (Trifolium pratense) and Zigzag Clover (T. medium) - A Picture of Genomic Similarities and Differences.</title>
        <authorList>
            <person name="Dluhosova J."/>
            <person name="Istvanek J."/>
            <person name="Nedelnik J."/>
            <person name="Repkova J."/>
        </authorList>
    </citation>
    <scope>NUCLEOTIDE SEQUENCE [LARGE SCALE GENOMIC DNA]</scope>
    <source>
        <strain evidence="3">cv. 10/8</strain>
        <tissue evidence="2">Leaf</tissue>
    </source>
</reference>
<evidence type="ECO:0000256" key="1">
    <source>
        <dbReference type="SAM" id="MobiDB-lite"/>
    </source>
</evidence>
<keyword evidence="3" id="KW-1185">Reference proteome</keyword>
<feature type="compositionally biased region" description="Polar residues" evidence="1">
    <location>
        <begin position="56"/>
        <end position="65"/>
    </location>
</feature>
<evidence type="ECO:0000313" key="2">
    <source>
        <dbReference type="EMBL" id="MCI46758.1"/>
    </source>
</evidence>
<accession>A0A392SD07</accession>
<dbReference type="AlphaFoldDB" id="A0A392SD07"/>
<protein>
    <submittedName>
        <fullName evidence="2">Uncharacterized protein</fullName>
    </submittedName>
</protein>
<organism evidence="2 3">
    <name type="scientific">Trifolium medium</name>
    <dbReference type="NCBI Taxonomy" id="97028"/>
    <lineage>
        <taxon>Eukaryota</taxon>
        <taxon>Viridiplantae</taxon>
        <taxon>Streptophyta</taxon>
        <taxon>Embryophyta</taxon>
        <taxon>Tracheophyta</taxon>
        <taxon>Spermatophyta</taxon>
        <taxon>Magnoliopsida</taxon>
        <taxon>eudicotyledons</taxon>
        <taxon>Gunneridae</taxon>
        <taxon>Pentapetalae</taxon>
        <taxon>rosids</taxon>
        <taxon>fabids</taxon>
        <taxon>Fabales</taxon>
        <taxon>Fabaceae</taxon>
        <taxon>Papilionoideae</taxon>
        <taxon>50 kb inversion clade</taxon>
        <taxon>NPAAA clade</taxon>
        <taxon>Hologalegina</taxon>
        <taxon>IRL clade</taxon>
        <taxon>Trifolieae</taxon>
        <taxon>Trifolium</taxon>
    </lineage>
</organism>
<dbReference type="EMBL" id="LXQA010362288">
    <property type="protein sequence ID" value="MCI46758.1"/>
    <property type="molecule type" value="Genomic_DNA"/>
</dbReference>
<sequence length="65" mass="7080">KLDKVKENYTAEVKRLEVDATIQGELVASLTKSKDEAASKLETTEKEKANLESDVASLQESVAAQ</sequence>
<feature type="compositionally biased region" description="Basic and acidic residues" evidence="1">
    <location>
        <begin position="38"/>
        <end position="51"/>
    </location>
</feature>
<proteinExistence type="predicted"/>
<comment type="caution">
    <text evidence="2">The sequence shown here is derived from an EMBL/GenBank/DDBJ whole genome shotgun (WGS) entry which is preliminary data.</text>
</comment>